<evidence type="ECO:0000313" key="3">
    <source>
        <dbReference type="Proteomes" id="UP001239267"/>
    </source>
</evidence>
<accession>A0AAJ1SS07</accession>
<reference evidence="2 3" key="1">
    <citation type="submission" date="2023-07" db="EMBL/GenBank/DDBJ databases">
        <title>Sorghum-associated microbial communities from plants grown in Nebraska, USA.</title>
        <authorList>
            <person name="Schachtman D."/>
        </authorList>
    </citation>
    <scope>NUCLEOTIDE SEQUENCE [LARGE SCALE GENOMIC DNA]</scope>
    <source>
        <strain evidence="2 3">DS1001</strain>
    </source>
</reference>
<sequence length="159" mass="15409">MTTRAVPAPLRRAWLFAAALAVIAGLLGMHVLTSGHASHGAMSQRGASHTIASHSAASHGKVPHADASPGADPQPAHAPAAAAVDTPDLASAACGGSCPGVKESGAPCVPSAPSGPLTISPPQATLAVLPLQPAGGGPGPTYGYLPAGPTPCELSISRT</sequence>
<feature type="compositionally biased region" description="Low complexity" evidence="1">
    <location>
        <begin position="47"/>
        <end position="59"/>
    </location>
</feature>
<feature type="compositionally biased region" description="Low complexity" evidence="1">
    <location>
        <begin position="69"/>
        <end position="84"/>
    </location>
</feature>
<keyword evidence="3" id="KW-1185">Reference proteome</keyword>
<dbReference type="Proteomes" id="UP001239267">
    <property type="component" value="Unassembled WGS sequence"/>
</dbReference>
<dbReference type="AlphaFoldDB" id="A0AAJ1SS07"/>
<dbReference type="EMBL" id="JAUSTB010000005">
    <property type="protein sequence ID" value="MDQ0146096.1"/>
    <property type="molecule type" value="Genomic_DNA"/>
</dbReference>
<organism evidence="2 3">
    <name type="scientific">Pseudarthrobacter niigatensis</name>
    <dbReference type="NCBI Taxonomy" id="369935"/>
    <lineage>
        <taxon>Bacteria</taxon>
        <taxon>Bacillati</taxon>
        <taxon>Actinomycetota</taxon>
        <taxon>Actinomycetes</taxon>
        <taxon>Micrococcales</taxon>
        <taxon>Micrococcaceae</taxon>
        <taxon>Pseudarthrobacter</taxon>
    </lineage>
</organism>
<evidence type="ECO:0000256" key="1">
    <source>
        <dbReference type="SAM" id="MobiDB-lite"/>
    </source>
</evidence>
<comment type="caution">
    <text evidence="2">The sequence shown here is derived from an EMBL/GenBank/DDBJ whole genome shotgun (WGS) entry which is preliminary data.</text>
</comment>
<protein>
    <submittedName>
        <fullName evidence="2">Uncharacterized protein</fullName>
    </submittedName>
</protein>
<evidence type="ECO:0000313" key="2">
    <source>
        <dbReference type="EMBL" id="MDQ0146096.1"/>
    </source>
</evidence>
<dbReference type="RefSeq" id="WP_307359496.1">
    <property type="nucleotide sequence ID" value="NZ_JAUSTB010000005.1"/>
</dbReference>
<feature type="region of interest" description="Disordered" evidence="1">
    <location>
        <begin position="39"/>
        <end position="84"/>
    </location>
</feature>
<proteinExistence type="predicted"/>
<name>A0AAJ1SS07_9MICC</name>
<gene>
    <name evidence="2" type="ORF">J2T23_001989</name>
</gene>